<proteinExistence type="predicted"/>
<dbReference type="SUPFAM" id="SSF53098">
    <property type="entry name" value="Ribonuclease H-like"/>
    <property type="match status" value="1"/>
</dbReference>
<dbReference type="GO" id="GO:0003887">
    <property type="term" value="F:DNA-directed DNA polymerase activity"/>
    <property type="evidence" value="ECO:0007669"/>
    <property type="project" value="UniProtKB-KW"/>
</dbReference>
<keyword evidence="6" id="KW-0548">Nucleotidyltransferase</keyword>
<dbReference type="GO" id="GO:0015074">
    <property type="term" value="P:DNA integration"/>
    <property type="evidence" value="ECO:0007669"/>
    <property type="project" value="InterPro"/>
</dbReference>
<keyword evidence="7" id="KW-1185">Reference proteome</keyword>
<dbReference type="InterPro" id="IPR001584">
    <property type="entry name" value="Integrase_cat-core"/>
</dbReference>
<dbReference type="InterPro" id="IPR012337">
    <property type="entry name" value="RNaseH-like_sf"/>
</dbReference>
<evidence type="ECO:0000259" key="5">
    <source>
        <dbReference type="PROSITE" id="PS50994"/>
    </source>
</evidence>
<feature type="non-terminal residue" evidence="6">
    <location>
        <position position="1"/>
    </location>
</feature>
<feature type="region of interest" description="Disordered" evidence="3">
    <location>
        <begin position="790"/>
        <end position="860"/>
    </location>
</feature>
<feature type="compositionally biased region" description="Low complexity" evidence="3">
    <location>
        <begin position="790"/>
        <end position="809"/>
    </location>
</feature>
<keyword evidence="6" id="KW-0239">DNA-directed DNA polymerase</keyword>
<dbReference type="InterPro" id="IPR043502">
    <property type="entry name" value="DNA/RNA_pol_sf"/>
</dbReference>
<keyword evidence="2" id="KW-0539">Nucleus</keyword>
<dbReference type="SMART" id="SM00298">
    <property type="entry name" value="CHROMO"/>
    <property type="match status" value="1"/>
</dbReference>
<dbReference type="GO" id="GO:0005634">
    <property type="term" value="C:nucleus"/>
    <property type="evidence" value="ECO:0007669"/>
    <property type="project" value="UniProtKB-SubCell"/>
</dbReference>
<dbReference type="CDD" id="cd09272">
    <property type="entry name" value="RNase_HI_RT_Ty1"/>
    <property type="match status" value="1"/>
</dbReference>
<dbReference type="Pfam" id="PF25597">
    <property type="entry name" value="SH3_retrovirus"/>
    <property type="match status" value="1"/>
</dbReference>
<protein>
    <submittedName>
        <fullName evidence="6">DNA-directed DNA polymerase</fullName>
    </submittedName>
</protein>
<comment type="subcellular location">
    <subcellularLocation>
        <location evidence="1">Nucleus</location>
    </subcellularLocation>
</comment>
<evidence type="ECO:0000256" key="1">
    <source>
        <dbReference type="ARBA" id="ARBA00004123"/>
    </source>
</evidence>
<accession>A0A507DR08</accession>
<sequence>TNKRVRRLHSDRGGEFVNHDLKEFISKKGILHELTAADSPQSNSVAERFNLTLFDTIRSLEHSYGIPKQLWTELAATSVYLRNCLPHKFNNNISPYERFYGKEPSLTHLCVIWADAFVHLVKRKQVSKLAPRATRLKLIGYEFDGAYRCWDDNRQEIVISRDVTFDETSALELAKDYIPPEELYEVEEILDSRDGPEGPEFLCKWLGFEDEDNTWEPIENVNHLTVFANYINEKTAIALSAASTEEPQTYKQALSSDDAPKWTEAINAELKSLDTHDTGEVINPKSLPHNQRPIRTKWVFKIKQDLDGQPQRYKARLVVKGFEQRYGIDYNETYAPVAKIATQRVLLALAASLDLKCHQMDVVTAFLNGSVTEMILIYAPEGSGFPPRTILRLRKRLANDNAVYIRTLPESDSSQYISVYVDDLLIFAKNKSEMSSIKASLHNEFNTTNLGKVNHYLGMRVRRDYTRHVIYLDQESYVNDILERFGMQDCKPVNTPMDQTKLEPYEVENTKTSPNPQEGEYREIVGSLMYLMICTRPDIAVAVSMLSRFASNPSPQHLQAAKRVLRYLRGTSTYSLCIGGNNVTLHGYSDADWGNNIIDRRSITGYLFCIGNAGPVTWASKRQPTVALSSTEAEYMALSFATQETTWLRSLLQELQIPEYLDENARSTTIYKDNQSCISLAMNPVHHARTKHIDIRHHFIRDHVDKEIHLEYLPTAEMVADSLTKPLPAPAFKYHRENMCIKHYNNTITPMTKASMTELPNENERWPLGVSYMYNILNTVLKTIEDNNVFSASSSSSSSNNNNNNNNNNDLKDNDDDDEDDDDEETPMEGVESTTPPIDTLFGDSDSGDKGRHLTDEDDE</sequence>
<name>A0A507DR08_9FUNG</name>
<dbReference type="InterPro" id="IPR036397">
    <property type="entry name" value="RNaseH_sf"/>
</dbReference>
<dbReference type="PANTHER" id="PTHR11439">
    <property type="entry name" value="GAG-POL-RELATED RETROTRANSPOSON"/>
    <property type="match status" value="1"/>
</dbReference>
<organism evidence="6 7">
    <name type="scientific">Powellomyces hirtus</name>
    <dbReference type="NCBI Taxonomy" id="109895"/>
    <lineage>
        <taxon>Eukaryota</taxon>
        <taxon>Fungi</taxon>
        <taxon>Fungi incertae sedis</taxon>
        <taxon>Chytridiomycota</taxon>
        <taxon>Chytridiomycota incertae sedis</taxon>
        <taxon>Chytridiomycetes</taxon>
        <taxon>Spizellomycetales</taxon>
        <taxon>Powellomycetaceae</taxon>
        <taxon>Powellomyces</taxon>
    </lineage>
</organism>
<dbReference type="Pfam" id="PF00385">
    <property type="entry name" value="Chromo"/>
    <property type="match status" value="1"/>
</dbReference>
<dbReference type="CDD" id="cd00024">
    <property type="entry name" value="CD_CSD"/>
    <property type="match status" value="1"/>
</dbReference>
<dbReference type="EMBL" id="QEAQ01000170">
    <property type="protein sequence ID" value="TPX54123.1"/>
    <property type="molecule type" value="Genomic_DNA"/>
</dbReference>
<feature type="domain" description="Integrase catalytic" evidence="5">
    <location>
        <begin position="1"/>
        <end position="103"/>
    </location>
</feature>
<dbReference type="InterPro" id="IPR057670">
    <property type="entry name" value="SH3_retrovirus"/>
</dbReference>
<comment type="caution">
    <text evidence="6">The sequence shown here is derived from an EMBL/GenBank/DDBJ whole genome shotgun (WGS) entry which is preliminary data.</text>
</comment>
<feature type="compositionally biased region" description="Basic and acidic residues" evidence="3">
    <location>
        <begin position="847"/>
        <end position="860"/>
    </location>
</feature>
<evidence type="ECO:0000313" key="7">
    <source>
        <dbReference type="Proteomes" id="UP000318582"/>
    </source>
</evidence>
<dbReference type="InterPro" id="IPR023779">
    <property type="entry name" value="Chromodomain_CS"/>
</dbReference>
<dbReference type="PROSITE" id="PS50994">
    <property type="entry name" value="INTEGRASE"/>
    <property type="match status" value="1"/>
</dbReference>
<evidence type="ECO:0000259" key="4">
    <source>
        <dbReference type="PROSITE" id="PS50013"/>
    </source>
</evidence>
<dbReference type="STRING" id="109895.A0A507DR08"/>
<evidence type="ECO:0000256" key="2">
    <source>
        <dbReference type="ARBA" id="ARBA00023242"/>
    </source>
</evidence>
<dbReference type="InterPro" id="IPR016197">
    <property type="entry name" value="Chromo-like_dom_sf"/>
</dbReference>
<dbReference type="SUPFAM" id="SSF54160">
    <property type="entry name" value="Chromo domain-like"/>
    <property type="match status" value="1"/>
</dbReference>
<evidence type="ECO:0000313" key="6">
    <source>
        <dbReference type="EMBL" id="TPX54123.1"/>
    </source>
</evidence>
<dbReference type="Pfam" id="PF07727">
    <property type="entry name" value="RVT_2"/>
    <property type="match status" value="2"/>
</dbReference>
<keyword evidence="6" id="KW-0808">Transferase</keyword>
<dbReference type="Proteomes" id="UP000318582">
    <property type="component" value="Unassembled WGS sequence"/>
</dbReference>
<dbReference type="Gene3D" id="3.30.420.10">
    <property type="entry name" value="Ribonuclease H-like superfamily/Ribonuclease H"/>
    <property type="match status" value="1"/>
</dbReference>
<dbReference type="SUPFAM" id="SSF56672">
    <property type="entry name" value="DNA/RNA polymerases"/>
    <property type="match status" value="1"/>
</dbReference>
<evidence type="ECO:0000256" key="3">
    <source>
        <dbReference type="SAM" id="MobiDB-lite"/>
    </source>
</evidence>
<reference evidence="6 7" key="1">
    <citation type="journal article" date="2019" name="Sci. Rep.">
        <title>Comparative genomics of chytrid fungi reveal insights into the obligate biotrophic and pathogenic lifestyle of Synchytrium endobioticum.</title>
        <authorList>
            <person name="van de Vossenberg B.T.L.H."/>
            <person name="Warris S."/>
            <person name="Nguyen H.D.T."/>
            <person name="van Gent-Pelzer M.P.E."/>
            <person name="Joly D.L."/>
            <person name="van de Geest H.C."/>
            <person name="Bonants P.J.M."/>
            <person name="Smith D.S."/>
            <person name="Levesque C.A."/>
            <person name="van der Lee T.A.J."/>
        </authorList>
    </citation>
    <scope>NUCLEOTIDE SEQUENCE [LARGE SCALE GENOMIC DNA]</scope>
    <source>
        <strain evidence="6 7">CBS 809.83</strain>
    </source>
</reference>
<dbReference type="PROSITE" id="PS50013">
    <property type="entry name" value="CHROMO_2"/>
    <property type="match status" value="1"/>
</dbReference>
<dbReference type="PROSITE" id="PS00598">
    <property type="entry name" value="CHROMO_1"/>
    <property type="match status" value="1"/>
</dbReference>
<feature type="compositionally biased region" description="Acidic residues" evidence="3">
    <location>
        <begin position="813"/>
        <end position="827"/>
    </location>
</feature>
<dbReference type="InterPro" id="IPR000953">
    <property type="entry name" value="Chromo/chromo_shadow_dom"/>
</dbReference>
<dbReference type="InterPro" id="IPR013103">
    <property type="entry name" value="RVT_2"/>
</dbReference>
<dbReference type="Gene3D" id="2.40.50.40">
    <property type="match status" value="1"/>
</dbReference>
<gene>
    <name evidence="6" type="ORF">PhCBS80983_g06040</name>
</gene>
<dbReference type="GO" id="GO:0003676">
    <property type="term" value="F:nucleic acid binding"/>
    <property type="evidence" value="ECO:0007669"/>
    <property type="project" value="InterPro"/>
</dbReference>
<feature type="domain" description="Chromo" evidence="4">
    <location>
        <begin position="184"/>
        <end position="234"/>
    </location>
</feature>
<dbReference type="AlphaFoldDB" id="A0A507DR08"/>
<dbReference type="InterPro" id="IPR023780">
    <property type="entry name" value="Chromo_domain"/>
</dbReference>
<dbReference type="PANTHER" id="PTHR11439:SF483">
    <property type="entry name" value="PEPTIDE SYNTHASE GLIP-LIKE, PUTATIVE (AFU_ORTHOLOGUE AFUA_3G12920)-RELATED"/>
    <property type="match status" value="1"/>
</dbReference>